<protein>
    <recommendedName>
        <fullName evidence="4">Calmodulin</fullName>
    </recommendedName>
</protein>
<sequence>MGAGASAETKITKSDALMAVHEAFHGKGDGELSIQEIVSAAPAPTPKTAPASSQDWSAMLRAPPDPSVAARYAAEHRKAVDVPKRLQLALQDEGAMFRLCTHFQRKEDKNSDGGLTMDEFTHLFNQIDPDAPNEIIQEMFTLADTNQMGSVDTWEVMPIMHRMINHALHTRITEELRKAVVEIYEADINVTASLPSNNDGDLAGSLSKFA</sequence>
<evidence type="ECO:0008006" key="4">
    <source>
        <dbReference type="Google" id="ProtNLM"/>
    </source>
</evidence>
<gene>
    <name evidence="1" type="ORF">PCAL00307_LOCUS3032</name>
    <name evidence="2" type="ORF">PECAL_2P11210</name>
</gene>
<dbReference type="CDD" id="cd00051">
    <property type="entry name" value="EFh"/>
    <property type="match status" value="1"/>
</dbReference>
<dbReference type="Gene3D" id="1.10.238.10">
    <property type="entry name" value="EF-hand"/>
    <property type="match status" value="1"/>
</dbReference>
<dbReference type="GO" id="GO:0005509">
    <property type="term" value="F:calcium ion binding"/>
    <property type="evidence" value="ECO:0007669"/>
    <property type="project" value="InterPro"/>
</dbReference>
<dbReference type="Proteomes" id="UP000789595">
    <property type="component" value="Unassembled WGS sequence"/>
</dbReference>
<reference evidence="2" key="2">
    <citation type="submission" date="2021-11" db="EMBL/GenBank/DDBJ databases">
        <authorList>
            <consortium name="Genoscope - CEA"/>
            <person name="William W."/>
        </authorList>
    </citation>
    <scope>NUCLEOTIDE SEQUENCE</scope>
</reference>
<accession>A0A7S3ZMI0</accession>
<dbReference type="EMBL" id="CAKKNE010000002">
    <property type="protein sequence ID" value="CAH0368073.1"/>
    <property type="molecule type" value="Genomic_DNA"/>
</dbReference>
<dbReference type="AlphaFoldDB" id="A0A7S3ZMI0"/>
<dbReference type="OrthoDB" id="418595at2759"/>
<evidence type="ECO:0000313" key="3">
    <source>
        <dbReference type="Proteomes" id="UP000789595"/>
    </source>
</evidence>
<reference evidence="1" key="1">
    <citation type="submission" date="2021-01" db="EMBL/GenBank/DDBJ databases">
        <authorList>
            <person name="Corre E."/>
            <person name="Pelletier E."/>
            <person name="Niang G."/>
            <person name="Scheremetjew M."/>
            <person name="Finn R."/>
            <person name="Kale V."/>
            <person name="Holt S."/>
            <person name="Cochrane G."/>
            <person name="Meng A."/>
            <person name="Brown T."/>
            <person name="Cohen L."/>
        </authorList>
    </citation>
    <scope>NUCLEOTIDE SEQUENCE</scope>
    <source>
        <strain evidence="1">CCMP1756</strain>
    </source>
</reference>
<name>A0A7S3ZMI0_9STRA</name>
<evidence type="ECO:0000313" key="1">
    <source>
        <dbReference type="EMBL" id="CAE0687598.1"/>
    </source>
</evidence>
<dbReference type="SUPFAM" id="SSF47473">
    <property type="entry name" value="EF-hand"/>
    <property type="match status" value="1"/>
</dbReference>
<evidence type="ECO:0000313" key="2">
    <source>
        <dbReference type="EMBL" id="CAH0368073.1"/>
    </source>
</evidence>
<dbReference type="EMBL" id="HBIW01003674">
    <property type="protein sequence ID" value="CAE0687598.1"/>
    <property type="molecule type" value="Transcribed_RNA"/>
</dbReference>
<proteinExistence type="predicted"/>
<keyword evidence="3" id="KW-1185">Reference proteome</keyword>
<organism evidence="1">
    <name type="scientific">Pelagomonas calceolata</name>
    <dbReference type="NCBI Taxonomy" id="35677"/>
    <lineage>
        <taxon>Eukaryota</taxon>
        <taxon>Sar</taxon>
        <taxon>Stramenopiles</taxon>
        <taxon>Ochrophyta</taxon>
        <taxon>Pelagophyceae</taxon>
        <taxon>Pelagomonadales</taxon>
        <taxon>Pelagomonadaceae</taxon>
        <taxon>Pelagomonas</taxon>
    </lineage>
</organism>
<dbReference type="InterPro" id="IPR002048">
    <property type="entry name" value="EF_hand_dom"/>
</dbReference>
<dbReference type="InterPro" id="IPR011992">
    <property type="entry name" value="EF-hand-dom_pair"/>
</dbReference>